<dbReference type="Gene3D" id="2.40.50.690">
    <property type="match status" value="1"/>
</dbReference>
<evidence type="ECO:0000256" key="7">
    <source>
        <dbReference type="ARBA" id="ARBA00022835"/>
    </source>
</evidence>
<evidence type="ECO:0000256" key="8">
    <source>
        <dbReference type="ARBA" id="ARBA00022839"/>
    </source>
</evidence>
<evidence type="ECO:0000256" key="12">
    <source>
        <dbReference type="SAM" id="MobiDB-lite"/>
    </source>
</evidence>
<organism evidence="14 15">
    <name type="scientific">Phaeodactylum tricornutum (strain CCAP 1055/1)</name>
    <dbReference type="NCBI Taxonomy" id="556484"/>
    <lineage>
        <taxon>Eukaryota</taxon>
        <taxon>Sar</taxon>
        <taxon>Stramenopiles</taxon>
        <taxon>Ochrophyta</taxon>
        <taxon>Bacillariophyta</taxon>
        <taxon>Bacillariophyceae</taxon>
        <taxon>Bacillariophycidae</taxon>
        <taxon>Naviculales</taxon>
        <taxon>Phaeodactylaceae</taxon>
        <taxon>Phaeodactylum</taxon>
    </lineage>
</organism>
<dbReference type="GO" id="GO:0000175">
    <property type="term" value="F:3'-5'-RNA exonuclease activity"/>
    <property type="evidence" value="ECO:0007669"/>
    <property type="project" value="UniProtKB-ARBA"/>
</dbReference>
<keyword evidence="7" id="KW-0271">Exosome</keyword>
<keyword evidence="4" id="KW-0698">rRNA processing</keyword>
<evidence type="ECO:0000256" key="3">
    <source>
        <dbReference type="ARBA" id="ARBA00016366"/>
    </source>
</evidence>
<accession>B7G7C1</accession>
<dbReference type="Pfam" id="PF00773">
    <property type="entry name" value="RNB"/>
    <property type="match status" value="1"/>
</dbReference>
<dbReference type="GO" id="GO:0006364">
    <property type="term" value="P:rRNA processing"/>
    <property type="evidence" value="ECO:0007669"/>
    <property type="project" value="UniProtKB-KW"/>
</dbReference>
<dbReference type="eggNOG" id="KOG2102">
    <property type="taxonomic scope" value="Eukaryota"/>
</dbReference>
<evidence type="ECO:0000256" key="10">
    <source>
        <dbReference type="ARBA" id="ARBA00023242"/>
    </source>
</evidence>
<evidence type="ECO:0000256" key="4">
    <source>
        <dbReference type="ARBA" id="ARBA00022552"/>
    </source>
</evidence>
<evidence type="ECO:0000259" key="13">
    <source>
        <dbReference type="SMART" id="SM00955"/>
    </source>
</evidence>
<gene>
    <name evidence="14" type="ORF">PHATRDRAFT_38965</name>
</gene>
<dbReference type="GO" id="GO:0003723">
    <property type="term" value="F:RNA binding"/>
    <property type="evidence" value="ECO:0007669"/>
    <property type="project" value="UniProtKB-KW"/>
</dbReference>
<dbReference type="RefSeq" id="XP_002182881.1">
    <property type="nucleotide sequence ID" value="XM_002182845.1"/>
</dbReference>
<evidence type="ECO:0000313" key="14">
    <source>
        <dbReference type="EMBL" id="EEC45617.1"/>
    </source>
</evidence>
<sequence>MPWFTSALSPEKFRNGTTIHKLAKRASVAVGTPSATSHSAQRLASSSAAISEQDHRFYPVYVHHVSKTALRYLQDARATWLVEQGLDRGLRLNANGTFVLQFPSRRGHDSGRIWTSYDASTREHRLSVYRKKLKGRFLLKDASSDTLHTIASLAQAEERVRHGVEQLIVALETTGREPPSPGVSTMSASKGMHKQPVPWKNRSFLKDAKLRVQERYWRESRSGDVPVDWNKNFYTLRQFHILPDAVTVRKYLAVIEKLVCDDICDIPVQWHILESVVEYMDYRNQSPVLADRTRREAATPHERKTLQSLLLQNKPDADEKNRKSTTSAFCDLSIRVTDDEWDMMEYESIKIPERSRHALFRAARIITTDSSRKGVICVIVCDDEDCKCTDDGVWVMRMTELIDLFVNEKILSVQESLRIAELCRVCEKAYQRRNTSPDTTSFGGTETNTEYLNEESIAQGLRDGRLQRGRLVVTKENTKEAYVVVKNKNFFIDLKEGHHKRAFHQDTVVIEILPQQDWGRPIGRRRLSHHSDADEETADSFADLAFPQYPSAKVVSIEIFARRSFVGTLIETPLNNESTILIVPMDMRIPKIRVRTRCWKRYVNMRLLVQIDDWEVGSQYPAGHCSKIIGEVGEIETEVASLLHECEIELEPFGSAALACLPPEADNWTIPEAEILMMQCTPIVFRMETVRYASFAFKFKPLFSSWWNRSFGCLRDLDYERGSDGGKDVVVRAYSYPQLCCPRSIARKVSLTRRFDHHQRKAMTYKQADNLLSGQPADNEENVSPPPMTAGAPVDLNVSARLKEGLEILTALARKLRKDREDIGGAVDLSNGDQGSELQFSLKSGIPTEVIAKEDTEVHHTIAELMILANTTVATQIYSFFPDSALLRIHRSVPEDYFDDFRELLQSAGIAFCGPDNAALALSLKKAEEVASPFVRSLLRSLATRAMSEAQYVCAGAKTRAELSHYGLGLSLYTHFTSPIRRQLLATLKSSKQLDLDEQKRYFRQIAPLPVSNFLSVLKNGYVDNQPPPLSEKLIESFRAFQSTSESVSQDNFGMNDDAQSYSGSELVTICEKLNVGSRRAKYASMECQSLFLSLFLRNRVVVERAIVAGLRTNGIVCYVPRFGFRSPIYFQDRSGSVQIDPAFLDLVSDHGQPPTVGFSNSSTIRRIPNASVVVHNSKDDSPTVKYLEVSTTDSLGSLILRELDEVKVELSCWQWDSRARVPSPQLQLSYRGEVPHCKSDKKHKSRTNLLDRNINRKLEEDSEKARASIYSLCETTMKNVEPLLHRIPFRYSTEHPKVQKLTESLKGRLVLRNFVNPDTRSSLQEALQQSAATQGALRRVEASDLNDCDSLCRRMNQIEKTVIVRQQKLAAEKRSSRRAKAV</sequence>
<evidence type="ECO:0000256" key="1">
    <source>
        <dbReference type="ARBA" id="ARBA00004123"/>
    </source>
</evidence>
<feature type="domain" description="RNB" evidence="13">
    <location>
        <begin position="689"/>
        <end position="990"/>
    </location>
</feature>
<keyword evidence="10" id="KW-0539">Nucleus</keyword>
<dbReference type="PaxDb" id="2850-Phatr38965"/>
<proteinExistence type="inferred from homology"/>
<dbReference type="SMART" id="SM00955">
    <property type="entry name" value="RNB"/>
    <property type="match status" value="1"/>
</dbReference>
<dbReference type="STRING" id="556484.B7G7C1"/>
<dbReference type="GeneID" id="7203713"/>
<dbReference type="GO" id="GO:0000176">
    <property type="term" value="C:nuclear exosome (RNase complex)"/>
    <property type="evidence" value="ECO:0007669"/>
    <property type="project" value="UniProtKB-ARBA"/>
</dbReference>
<feature type="region of interest" description="Disordered" evidence="12">
    <location>
        <begin position="175"/>
        <end position="195"/>
    </location>
</feature>
<evidence type="ECO:0000313" key="15">
    <source>
        <dbReference type="Proteomes" id="UP000000759"/>
    </source>
</evidence>
<evidence type="ECO:0000256" key="2">
    <source>
        <dbReference type="ARBA" id="ARBA00005785"/>
    </source>
</evidence>
<keyword evidence="9" id="KW-0694">RNA-binding</keyword>
<reference evidence="15" key="2">
    <citation type="submission" date="2008-08" db="EMBL/GenBank/DDBJ databases">
        <authorList>
            <consortium name="Diatom Consortium"/>
            <person name="Grigoriev I."/>
            <person name="Grimwood J."/>
            <person name="Kuo A."/>
            <person name="Otillar R.P."/>
            <person name="Salamov A."/>
            <person name="Detter J.C."/>
            <person name="Lindquist E."/>
            <person name="Shapiro H."/>
            <person name="Lucas S."/>
            <person name="Glavina del Rio T."/>
            <person name="Pitluck S."/>
            <person name="Rokhsar D."/>
            <person name="Bowler C."/>
        </authorList>
    </citation>
    <scope>GENOME REANNOTATION</scope>
    <source>
        <strain evidence="15">CCAP 1055/1</strain>
    </source>
</reference>
<keyword evidence="8" id="KW-0269">Exonuclease</keyword>
<dbReference type="FunFam" id="2.40.50.700:FF:000001">
    <property type="entry name" value="Exosome complex exonuclease exoribonuclease (Rrp44)"/>
    <property type="match status" value="1"/>
</dbReference>
<dbReference type="Proteomes" id="UP000000759">
    <property type="component" value="Chromosome 17"/>
</dbReference>
<comment type="subcellular location">
    <subcellularLocation>
        <location evidence="1">Nucleus</location>
    </subcellularLocation>
</comment>
<evidence type="ECO:0000256" key="6">
    <source>
        <dbReference type="ARBA" id="ARBA00022801"/>
    </source>
</evidence>
<comment type="similarity">
    <text evidence="2">Belongs to the RNR ribonuclease family.</text>
</comment>
<evidence type="ECO:0000256" key="11">
    <source>
        <dbReference type="ARBA" id="ARBA00077930"/>
    </source>
</evidence>
<dbReference type="InterPro" id="IPR012340">
    <property type="entry name" value="NA-bd_OB-fold"/>
</dbReference>
<dbReference type="KEGG" id="pti:PHATRDRAFT_38965"/>
<evidence type="ECO:0000256" key="5">
    <source>
        <dbReference type="ARBA" id="ARBA00022722"/>
    </source>
</evidence>
<evidence type="ECO:0000256" key="9">
    <source>
        <dbReference type="ARBA" id="ARBA00022884"/>
    </source>
</evidence>
<keyword evidence="5" id="KW-0540">Nuclease</keyword>
<reference evidence="14 15" key="1">
    <citation type="journal article" date="2008" name="Nature">
        <title>The Phaeodactylum genome reveals the evolutionary history of diatom genomes.</title>
        <authorList>
            <person name="Bowler C."/>
            <person name="Allen A.E."/>
            <person name="Badger J.H."/>
            <person name="Grimwood J."/>
            <person name="Jabbari K."/>
            <person name="Kuo A."/>
            <person name="Maheswari U."/>
            <person name="Martens C."/>
            <person name="Maumus F."/>
            <person name="Otillar R.P."/>
            <person name="Rayko E."/>
            <person name="Salamov A."/>
            <person name="Vandepoele K."/>
            <person name="Beszteri B."/>
            <person name="Gruber A."/>
            <person name="Heijde M."/>
            <person name="Katinka M."/>
            <person name="Mock T."/>
            <person name="Valentin K."/>
            <person name="Verret F."/>
            <person name="Berges J.A."/>
            <person name="Brownlee C."/>
            <person name="Cadoret J.P."/>
            <person name="Chiovitti A."/>
            <person name="Choi C.J."/>
            <person name="Coesel S."/>
            <person name="De Martino A."/>
            <person name="Detter J.C."/>
            <person name="Durkin C."/>
            <person name="Falciatore A."/>
            <person name="Fournet J."/>
            <person name="Haruta M."/>
            <person name="Huysman M.J."/>
            <person name="Jenkins B.D."/>
            <person name="Jiroutova K."/>
            <person name="Jorgensen R.E."/>
            <person name="Joubert Y."/>
            <person name="Kaplan A."/>
            <person name="Kroger N."/>
            <person name="Kroth P.G."/>
            <person name="La Roche J."/>
            <person name="Lindquist E."/>
            <person name="Lommer M."/>
            <person name="Martin-Jezequel V."/>
            <person name="Lopez P.J."/>
            <person name="Lucas S."/>
            <person name="Mangogna M."/>
            <person name="McGinnis K."/>
            <person name="Medlin L.K."/>
            <person name="Montsant A."/>
            <person name="Oudot-Le Secq M.P."/>
            <person name="Napoli C."/>
            <person name="Obornik M."/>
            <person name="Parker M.S."/>
            <person name="Petit J.L."/>
            <person name="Porcel B.M."/>
            <person name="Poulsen N."/>
            <person name="Robison M."/>
            <person name="Rychlewski L."/>
            <person name="Rynearson T.A."/>
            <person name="Schmutz J."/>
            <person name="Shapiro H."/>
            <person name="Siaut M."/>
            <person name="Stanley M."/>
            <person name="Sussman M.R."/>
            <person name="Taylor A.R."/>
            <person name="Vardi A."/>
            <person name="von Dassow P."/>
            <person name="Vyverman W."/>
            <person name="Willis A."/>
            <person name="Wyrwicz L.S."/>
            <person name="Rokhsar D.S."/>
            <person name="Weissenbach J."/>
            <person name="Armbrust E.V."/>
            <person name="Green B.R."/>
            <person name="Van de Peer Y."/>
            <person name="Grigoriev I.V."/>
        </authorList>
    </citation>
    <scope>NUCLEOTIDE SEQUENCE [LARGE SCALE GENOMIC DNA]</scope>
    <source>
        <strain evidence="14 15">CCAP 1055/1</strain>
    </source>
</reference>
<keyword evidence="6" id="KW-0378">Hydrolase</keyword>
<dbReference type="InterPro" id="IPR050180">
    <property type="entry name" value="RNR_Ribonuclease"/>
</dbReference>
<dbReference type="PANTHER" id="PTHR23355:SF30">
    <property type="entry name" value="DIS3-LIKE EXONUCLEASE 1"/>
    <property type="match status" value="1"/>
</dbReference>
<dbReference type="OrthoDB" id="372421at2759"/>
<dbReference type="Gene3D" id="2.40.50.700">
    <property type="match status" value="1"/>
</dbReference>
<dbReference type="InterPro" id="IPR001900">
    <property type="entry name" value="RNase_II/R"/>
</dbReference>
<dbReference type="InParanoid" id="B7G7C1"/>
<dbReference type="InterPro" id="IPR041505">
    <property type="entry name" value="Dis3_CSD2"/>
</dbReference>
<dbReference type="Pfam" id="PF17849">
    <property type="entry name" value="OB_Dis3"/>
    <property type="match status" value="1"/>
</dbReference>
<protein>
    <recommendedName>
        <fullName evidence="3">DIS3-like exonuclease 1</fullName>
    </recommendedName>
    <alternativeName>
        <fullName evidence="11">Ribosomal RNA-processing protein 44</fullName>
    </alternativeName>
</protein>
<dbReference type="EMBL" id="CM000619">
    <property type="protein sequence ID" value="EEC45617.1"/>
    <property type="molecule type" value="Genomic_DNA"/>
</dbReference>
<keyword evidence="15" id="KW-1185">Reference proteome</keyword>
<name>B7G7C1_PHATC</name>
<feature type="region of interest" description="Disordered" evidence="12">
    <location>
        <begin position="766"/>
        <end position="790"/>
    </location>
</feature>
<dbReference type="GO" id="GO:0000956">
    <property type="term" value="P:nuclear-transcribed mRNA catabolic process"/>
    <property type="evidence" value="ECO:0007669"/>
    <property type="project" value="UniProtKB-ARBA"/>
</dbReference>
<dbReference type="SUPFAM" id="SSF50249">
    <property type="entry name" value="Nucleic acid-binding proteins"/>
    <property type="match status" value="2"/>
</dbReference>
<dbReference type="PANTHER" id="PTHR23355">
    <property type="entry name" value="RIBONUCLEASE"/>
    <property type="match status" value="1"/>
</dbReference>